<dbReference type="Proteomes" id="UP000070544">
    <property type="component" value="Unassembled WGS sequence"/>
</dbReference>
<protein>
    <submittedName>
        <fullName evidence="2">Uncharacterized protein</fullName>
    </submittedName>
</protein>
<keyword evidence="1" id="KW-1133">Transmembrane helix</keyword>
<keyword evidence="3" id="KW-1185">Reference proteome</keyword>
<accession>A0A139AEN2</accession>
<name>A0A139AEN2_GONPJ</name>
<keyword evidence="1" id="KW-0472">Membrane</keyword>
<evidence type="ECO:0000313" key="2">
    <source>
        <dbReference type="EMBL" id="KXS15286.1"/>
    </source>
</evidence>
<keyword evidence="1" id="KW-0812">Transmembrane</keyword>
<dbReference type="OrthoDB" id="196955at2759"/>
<feature type="transmembrane region" description="Helical" evidence="1">
    <location>
        <begin position="47"/>
        <end position="74"/>
    </location>
</feature>
<feature type="transmembrane region" description="Helical" evidence="1">
    <location>
        <begin position="124"/>
        <end position="150"/>
    </location>
</feature>
<dbReference type="EMBL" id="KQ965763">
    <property type="protein sequence ID" value="KXS15286.1"/>
    <property type="molecule type" value="Genomic_DNA"/>
</dbReference>
<feature type="transmembrane region" description="Helical" evidence="1">
    <location>
        <begin position="94"/>
        <end position="112"/>
    </location>
</feature>
<evidence type="ECO:0000313" key="3">
    <source>
        <dbReference type="Proteomes" id="UP000070544"/>
    </source>
</evidence>
<sequence>MTLDTPLIAEEKDAKESSALNLMEHDAASAQSPAHHADTPDNSTKDLFAIAAGYLTFTLTDSAIRMVILLQLFLLGFGDKTPLTLAAIFNKGPLINQLSLARLFLFVSRDVWFEVVLPVYLRGILTWSYFPTGFFLAAWVIVYAIIQASAPALLRPLKQFPVHGPGGPILARWSAVLAVMTVVLALGTSLIRADKTALVWGGWGGAGVVSDGEASGFVVGEFPITRPPHLCASPFAILSSLHSFLIVAYSGRDIVAQNVGFYYMANAAGRLVGCLASEIVYVSGRVWGAGDDGVVC</sequence>
<dbReference type="PANTHER" id="PTHR23547:SF1">
    <property type="entry name" value="MAJOR FACILITATOR SUPERFAMILY MFS_1"/>
    <property type="match status" value="1"/>
</dbReference>
<dbReference type="InterPro" id="IPR047769">
    <property type="entry name" value="MFS_ArsJ"/>
</dbReference>
<dbReference type="PANTHER" id="PTHR23547">
    <property type="entry name" value="MAJOR FACILITATOR SUPERFAMILY DOMAIN, GENERAL SUBSTRATE TRANSPORTER"/>
    <property type="match status" value="1"/>
</dbReference>
<organism evidence="2 3">
    <name type="scientific">Gonapodya prolifera (strain JEL478)</name>
    <name type="common">Monoblepharis prolifera</name>
    <dbReference type="NCBI Taxonomy" id="1344416"/>
    <lineage>
        <taxon>Eukaryota</taxon>
        <taxon>Fungi</taxon>
        <taxon>Fungi incertae sedis</taxon>
        <taxon>Chytridiomycota</taxon>
        <taxon>Chytridiomycota incertae sedis</taxon>
        <taxon>Monoblepharidomycetes</taxon>
        <taxon>Monoblepharidales</taxon>
        <taxon>Gonapodyaceae</taxon>
        <taxon>Gonapodya</taxon>
    </lineage>
</organism>
<reference evidence="2 3" key="1">
    <citation type="journal article" date="2015" name="Genome Biol. Evol.">
        <title>Phylogenomic analyses indicate that early fungi evolved digesting cell walls of algal ancestors of land plants.</title>
        <authorList>
            <person name="Chang Y."/>
            <person name="Wang S."/>
            <person name="Sekimoto S."/>
            <person name="Aerts A.L."/>
            <person name="Choi C."/>
            <person name="Clum A."/>
            <person name="LaButti K.M."/>
            <person name="Lindquist E.A."/>
            <person name="Yee Ngan C."/>
            <person name="Ohm R.A."/>
            <person name="Salamov A.A."/>
            <person name="Grigoriev I.V."/>
            <person name="Spatafora J.W."/>
            <person name="Berbee M.L."/>
        </authorList>
    </citation>
    <scope>NUCLEOTIDE SEQUENCE [LARGE SCALE GENOMIC DNA]</scope>
    <source>
        <strain evidence="2 3">JEL478</strain>
    </source>
</reference>
<evidence type="ECO:0000256" key="1">
    <source>
        <dbReference type="SAM" id="Phobius"/>
    </source>
</evidence>
<feature type="transmembrane region" description="Helical" evidence="1">
    <location>
        <begin position="170"/>
        <end position="191"/>
    </location>
</feature>
<dbReference type="AlphaFoldDB" id="A0A139AEN2"/>
<proteinExistence type="predicted"/>
<gene>
    <name evidence="2" type="ORF">M427DRAFT_32499</name>
</gene>